<dbReference type="NCBIfam" id="TIGR00461">
    <property type="entry name" value="gcvP"/>
    <property type="match status" value="1"/>
</dbReference>
<dbReference type="GO" id="GO:0030170">
    <property type="term" value="F:pyridoxal phosphate binding"/>
    <property type="evidence" value="ECO:0007669"/>
    <property type="project" value="TreeGrafter"/>
</dbReference>
<evidence type="ECO:0000313" key="13">
    <source>
        <dbReference type="Proteomes" id="UP000253941"/>
    </source>
</evidence>
<sequence>MSEKRPSLSDLESRSDFVRRHIGPGQEDIDAMLKELGLTSLDALIERAVPESIRDTSGLELGADFTEHEALDYLRGVARKNEVKTSLIGLGYHNTIVPPVIQRNVLENPGWYTAYTPYQPEISQGRMETLLAFQQMTMDLTGMELANASLLDEGTAAAEAMTMLHRVGKSKSERFLVSDEVHPQTIAIMRTRAEPLGIEIEVGDAGGFGDAECFGVMLQYPGTTGEIADYRKLTEKVHANGGMAAVASDLLALTLLTPPGEWGADVVVGNSQRFGVPLGYGGPHAAFFATHERFKRSVPGRIIGVSIDRNEQPALRMALQTREQHIRREKATSNICTAQVLLANMAALYACWHGPDGLTTIARRVHRLTAILAAGLEKLGFKRVNKHFFDTLTVEAGDVAEEVHQRALNKDLNLRRMDGGRIGIALDETVGAEEIRAVWQAFAGTDNIDLSVNALDSAAGDGLPQALRRKSRFLTHEVFNSYHSETEMMRYLRRLQAKDIALDRSMIALGSCTMKLNAASEMMPVSWPEFANMHPFCPREQARGYAQLTRELERMLARLTGFHAVSLQPNSGAQGEYTGLLMIRAYHRKNGETHRNIVLIPTSAHGTNPASAKLAGCDVVLVECDENGNVDVEDLKDKTERHREELAGLMITYPSTHGVFEQEIRRICEIVHDAGGQVYMDGANLNALLDVAFPGRFGADVCHMNLHKTFCIPHGGGGPGVGPVGAAEHLAPFLPGHPLSPDVGGEHAIGPVSSAPWGSAGILPISWMYITMMGVEGLQKATQVAVLSANYLAKRLNRDYDILYTGKNGMVAHECIVDTRPLKDDAGISVDDIAKRLIDFGFHAPTMSFPVPGTLMIEPTESESKAEIDRFCEAMLQIRAEARKVTEGEWPQDDNPLTNAPHTLAAVTADTWSHAYSRQEAAYPSAYLMQDKYWAPVARVDNVYGDRHLVCSCPPIEAYREAAE</sequence>
<dbReference type="InterPro" id="IPR015424">
    <property type="entry name" value="PyrdxlP-dep_Trfase"/>
</dbReference>
<feature type="domain" description="Glycine dehydrogenase C-terminal" evidence="11">
    <location>
        <begin position="781"/>
        <end position="902"/>
    </location>
</feature>
<dbReference type="RefSeq" id="WP_114580783.1">
    <property type="nucleotide sequence ID" value="NZ_QPMH01000002.1"/>
</dbReference>
<keyword evidence="13" id="KW-1185">Reference proteome</keyword>
<gene>
    <name evidence="8 12" type="primary">gcvP</name>
    <name evidence="12" type="ORF">DRB17_03560</name>
</gene>
<dbReference type="FunFam" id="3.40.640.10:FF:000005">
    <property type="entry name" value="Glycine dehydrogenase (decarboxylating), mitochondrial"/>
    <property type="match status" value="1"/>
</dbReference>
<protein>
    <recommendedName>
        <fullName evidence="8">Glycine dehydrogenase (decarboxylating)</fullName>
        <ecNumber evidence="8">1.4.4.2</ecNumber>
    </recommendedName>
    <alternativeName>
        <fullName evidence="8">Glycine cleavage system P-protein</fullName>
    </alternativeName>
    <alternativeName>
        <fullName evidence="8">Glycine decarboxylase</fullName>
    </alternativeName>
    <alternativeName>
        <fullName evidence="8">Glycine dehydrogenase (aminomethyl-transferring)</fullName>
    </alternativeName>
</protein>
<name>A0A369TE27_9PROT</name>
<evidence type="ECO:0000313" key="12">
    <source>
        <dbReference type="EMBL" id="RDD63528.1"/>
    </source>
</evidence>
<dbReference type="Pfam" id="PF02347">
    <property type="entry name" value="GDC-P"/>
    <property type="match status" value="2"/>
</dbReference>
<dbReference type="SUPFAM" id="SSF53383">
    <property type="entry name" value="PLP-dependent transferases"/>
    <property type="match status" value="2"/>
</dbReference>
<dbReference type="GO" id="GO:0005829">
    <property type="term" value="C:cytosol"/>
    <property type="evidence" value="ECO:0007669"/>
    <property type="project" value="TreeGrafter"/>
</dbReference>
<comment type="caution">
    <text evidence="12">The sequence shown here is derived from an EMBL/GenBank/DDBJ whole genome shotgun (WGS) entry which is preliminary data.</text>
</comment>
<dbReference type="PANTHER" id="PTHR11773:SF1">
    <property type="entry name" value="GLYCINE DEHYDROGENASE (DECARBOXYLATING), MITOCHONDRIAL"/>
    <property type="match status" value="1"/>
</dbReference>
<evidence type="ECO:0000256" key="4">
    <source>
        <dbReference type="ARBA" id="ARBA00011690"/>
    </source>
</evidence>
<dbReference type="Gene3D" id="3.90.1150.10">
    <property type="entry name" value="Aspartate Aminotransferase, domain 1"/>
    <property type="match status" value="2"/>
</dbReference>
<dbReference type="InterPro" id="IPR049315">
    <property type="entry name" value="GDC-P_N"/>
</dbReference>
<dbReference type="GO" id="GO:0005960">
    <property type="term" value="C:glycine cleavage complex"/>
    <property type="evidence" value="ECO:0007669"/>
    <property type="project" value="TreeGrafter"/>
</dbReference>
<evidence type="ECO:0000259" key="11">
    <source>
        <dbReference type="Pfam" id="PF21478"/>
    </source>
</evidence>
<dbReference type="EMBL" id="QPMH01000002">
    <property type="protein sequence ID" value="RDD63528.1"/>
    <property type="molecule type" value="Genomic_DNA"/>
</dbReference>
<dbReference type="Pfam" id="PF21478">
    <property type="entry name" value="GcvP2_C"/>
    <property type="match status" value="1"/>
</dbReference>
<dbReference type="GO" id="GO:0019464">
    <property type="term" value="P:glycine decarboxylation via glycine cleavage system"/>
    <property type="evidence" value="ECO:0007669"/>
    <property type="project" value="UniProtKB-UniRule"/>
</dbReference>
<feature type="domain" description="Glycine cleavage system P-protein N-terminal" evidence="10">
    <location>
        <begin position="451"/>
        <end position="737"/>
    </location>
</feature>
<dbReference type="CDD" id="cd00613">
    <property type="entry name" value="GDC-P"/>
    <property type="match status" value="2"/>
</dbReference>
<reference evidence="12 13" key="1">
    <citation type="submission" date="2018-07" db="EMBL/GenBank/DDBJ databases">
        <title>Venubactetium sediminum gen. nov., sp. nov., isolated from a marine solar saltern.</title>
        <authorList>
            <person name="Wang S."/>
        </authorList>
    </citation>
    <scope>NUCLEOTIDE SEQUENCE [LARGE SCALE GENOMIC DNA]</scope>
    <source>
        <strain evidence="12 13">WD2A32</strain>
    </source>
</reference>
<comment type="function">
    <text evidence="2 8">The glycine cleavage system catalyzes the degradation of glycine. The P protein binds the alpha-amino group of glycine through its pyridoxal phosphate cofactor; CO(2) is released and the remaining methylamine moiety is then transferred to the lipoamide cofactor of the H protein.</text>
</comment>
<dbReference type="FunFam" id="3.40.640.10:FF:000007">
    <property type="entry name" value="glycine dehydrogenase (Decarboxylating), mitochondrial"/>
    <property type="match status" value="1"/>
</dbReference>
<proteinExistence type="inferred from homology"/>
<evidence type="ECO:0000256" key="9">
    <source>
        <dbReference type="PIRSR" id="PIRSR603437-50"/>
    </source>
</evidence>
<feature type="modified residue" description="N6-(pyridoxal phosphate)lysine" evidence="8 9">
    <location>
        <position position="708"/>
    </location>
</feature>
<evidence type="ECO:0000256" key="5">
    <source>
        <dbReference type="ARBA" id="ARBA00022898"/>
    </source>
</evidence>
<evidence type="ECO:0000256" key="8">
    <source>
        <dbReference type="HAMAP-Rule" id="MF_00711"/>
    </source>
</evidence>
<dbReference type="InterPro" id="IPR003437">
    <property type="entry name" value="GcvP"/>
</dbReference>
<dbReference type="PANTHER" id="PTHR11773">
    <property type="entry name" value="GLYCINE DEHYDROGENASE, DECARBOXYLATING"/>
    <property type="match status" value="1"/>
</dbReference>
<dbReference type="GO" id="GO:0004375">
    <property type="term" value="F:glycine dehydrogenase (decarboxylating) activity"/>
    <property type="evidence" value="ECO:0007669"/>
    <property type="project" value="UniProtKB-EC"/>
</dbReference>
<dbReference type="InterPro" id="IPR020581">
    <property type="entry name" value="GDC_P"/>
</dbReference>
<dbReference type="HAMAP" id="MF_00711">
    <property type="entry name" value="GcvP"/>
    <property type="match status" value="1"/>
</dbReference>
<evidence type="ECO:0000256" key="7">
    <source>
        <dbReference type="ARBA" id="ARBA00049026"/>
    </source>
</evidence>
<comment type="cofactor">
    <cofactor evidence="1 8 9">
        <name>pyridoxal 5'-phosphate</name>
        <dbReference type="ChEBI" id="CHEBI:597326"/>
    </cofactor>
</comment>
<evidence type="ECO:0000256" key="1">
    <source>
        <dbReference type="ARBA" id="ARBA00001933"/>
    </source>
</evidence>
<dbReference type="NCBIfam" id="NF003346">
    <property type="entry name" value="PRK04366.1"/>
    <property type="match status" value="1"/>
</dbReference>
<feature type="domain" description="Glycine cleavage system P-protein N-terminal" evidence="10">
    <location>
        <begin position="19"/>
        <end position="442"/>
    </location>
</feature>
<evidence type="ECO:0000256" key="3">
    <source>
        <dbReference type="ARBA" id="ARBA00010756"/>
    </source>
</evidence>
<comment type="subunit">
    <text evidence="4 8">The glycine cleavage system is composed of four proteins: P, T, L and H.</text>
</comment>
<dbReference type="GO" id="GO:0016594">
    <property type="term" value="F:glycine binding"/>
    <property type="evidence" value="ECO:0007669"/>
    <property type="project" value="TreeGrafter"/>
</dbReference>
<dbReference type="InterPro" id="IPR049316">
    <property type="entry name" value="GDC-P_C"/>
</dbReference>
<dbReference type="FunFam" id="3.90.1150.10:FF:000007">
    <property type="entry name" value="Glycine dehydrogenase (decarboxylating), mitochondrial"/>
    <property type="match status" value="1"/>
</dbReference>
<comment type="similarity">
    <text evidence="3 8">Belongs to the GcvP family.</text>
</comment>
<evidence type="ECO:0000259" key="10">
    <source>
        <dbReference type="Pfam" id="PF02347"/>
    </source>
</evidence>
<dbReference type="Proteomes" id="UP000253941">
    <property type="component" value="Unassembled WGS sequence"/>
</dbReference>
<organism evidence="12 13">
    <name type="scientific">Ferruginivarius sediminum</name>
    <dbReference type="NCBI Taxonomy" id="2661937"/>
    <lineage>
        <taxon>Bacteria</taxon>
        <taxon>Pseudomonadati</taxon>
        <taxon>Pseudomonadota</taxon>
        <taxon>Alphaproteobacteria</taxon>
        <taxon>Rhodospirillales</taxon>
        <taxon>Rhodospirillaceae</taxon>
        <taxon>Ferruginivarius</taxon>
    </lineage>
</organism>
<accession>A0A369TE27</accession>
<dbReference type="InterPro" id="IPR015421">
    <property type="entry name" value="PyrdxlP-dep_Trfase_major"/>
</dbReference>
<dbReference type="Gene3D" id="3.40.640.10">
    <property type="entry name" value="Type I PLP-dependent aspartate aminotransferase-like (Major domain)"/>
    <property type="match status" value="2"/>
</dbReference>
<dbReference type="InterPro" id="IPR015422">
    <property type="entry name" value="PyrdxlP-dep_Trfase_small"/>
</dbReference>
<evidence type="ECO:0000256" key="2">
    <source>
        <dbReference type="ARBA" id="ARBA00003788"/>
    </source>
</evidence>
<keyword evidence="5 8" id="KW-0663">Pyridoxal phosphate</keyword>
<keyword evidence="6 8" id="KW-0560">Oxidoreductase</keyword>
<evidence type="ECO:0000256" key="6">
    <source>
        <dbReference type="ARBA" id="ARBA00023002"/>
    </source>
</evidence>
<dbReference type="AlphaFoldDB" id="A0A369TE27"/>
<dbReference type="EC" id="1.4.4.2" evidence="8"/>
<comment type="catalytic activity">
    <reaction evidence="7 8">
        <text>N(6)-[(R)-lipoyl]-L-lysyl-[glycine-cleavage complex H protein] + glycine + H(+) = N(6)-[(R)-S(8)-aminomethyldihydrolipoyl]-L-lysyl-[glycine-cleavage complex H protein] + CO2</text>
        <dbReference type="Rhea" id="RHEA:24304"/>
        <dbReference type="Rhea" id="RHEA-COMP:10494"/>
        <dbReference type="Rhea" id="RHEA-COMP:10495"/>
        <dbReference type="ChEBI" id="CHEBI:15378"/>
        <dbReference type="ChEBI" id="CHEBI:16526"/>
        <dbReference type="ChEBI" id="CHEBI:57305"/>
        <dbReference type="ChEBI" id="CHEBI:83099"/>
        <dbReference type="ChEBI" id="CHEBI:83143"/>
        <dbReference type="EC" id="1.4.4.2"/>
    </reaction>
</comment>